<sequence>MENYTELLSHFQSISLPALIDAQLMNRVDTKFVFRVEDLPELLIELQDKYHVLVVNQQRIANYENIYFDTPSKTFYLDHHNGKDHRYKVRYRKYGNSDNTFFEVKERCQNRTIKRRIQVDKFQHNLGVKATTFLIEKFPELPHLDPQLLNTYQRITLVNEELMERFTLDLNISFQFEGKSVYFENIVIAELKQAYVNRNSFAYQYMKKQQLRPSKLSKYCLGTLFTFDQPIKYNNFKYSFNKLKALNNAS</sequence>
<dbReference type="InterPro" id="IPR042267">
    <property type="entry name" value="VTC_sf"/>
</dbReference>
<dbReference type="RefSeq" id="WP_101334018.1">
    <property type="nucleotide sequence ID" value="NZ_PJNI01000005.1"/>
</dbReference>
<dbReference type="Proteomes" id="UP000236654">
    <property type="component" value="Unassembled WGS sequence"/>
</dbReference>
<gene>
    <name evidence="2" type="ORF">CW751_05600</name>
</gene>
<dbReference type="Pfam" id="PF09359">
    <property type="entry name" value="VTC"/>
    <property type="match status" value="1"/>
</dbReference>
<reference evidence="2 3" key="1">
    <citation type="submission" date="2017-12" db="EMBL/GenBank/DDBJ databases">
        <title>The draft genome sequence of Brumimicrobium saltpan LHR20.</title>
        <authorList>
            <person name="Do Z.-J."/>
            <person name="Luo H.-R."/>
        </authorList>
    </citation>
    <scope>NUCLEOTIDE SEQUENCE [LARGE SCALE GENOMIC DNA]</scope>
    <source>
        <strain evidence="2 3">LHR20</strain>
    </source>
</reference>
<dbReference type="OrthoDB" id="148766at2"/>
<dbReference type="Gene3D" id="3.20.100.30">
    <property type="entry name" value="VTC, catalytic tunnel domain"/>
    <property type="match status" value="1"/>
</dbReference>
<evidence type="ECO:0000259" key="1">
    <source>
        <dbReference type="Pfam" id="PF09359"/>
    </source>
</evidence>
<organism evidence="2 3">
    <name type="scientific">Brumimicrobium salinarum</name>
    <dbReference type="NCBI Taxonomy" id="2058658"/>
    <lineage>
        <taxon>Bacteria</taxon>
        <taxon>Pseudomonadati</taxon>
        <taxon>Bacteroidota</taxon>
        <taxon>Flavobacteriia</taxon>
        <taxon>Flavobacteriales</taxon>
        <taxon>Crocinitomicaceae</taxon>
        <taxon>Brumimicrobium</taxon>
    </lineage>
</organism>
<name>A0A2I0R398_9FLAO</name>
<comment type="caution">
    <text evidence="2">The sequence shown here is derived from an EMBL/GenBank/DDBJ whole genome shotgun (WGS) entry which is preliminary data.</text>
</comment>
<keyword evidence="3" id="KW-1185">Reference proteome</keyword>
<evidence type="ECO:0000313" key="3">
    <source>
        <dbReference type="Proteomes" id="UP000236654"/>
    </source>
</evidence>
<protein>
    <submittedName>
        <fullName evidence="2">Transporter</fullName>
    </submittedName>
</protein>
<dbReference type="GO" id="GO:0006799">
    <property type="term" value="P:polyphosphate biosynthetic process"/>
    <property type="evidence" value="ECO:0007669"/>
    <property type="project" value="UniProtKB-ARBA"/>
</dbReference>
<feature type="domain" description="VTC" evidence="1">
    <location>
        <begin position="26"/>
        <end position="224"/>
    </location>
</feature>
<dbReference type="CDD" id="cd07750">
    <property type="entry name" value="PolyPPase_VTC_like"/>
    <property type="match status" value="1"/>
</dbReference>
<accession>A0A2I0R398</accession>
<dbReference type="EMBL" id="PJNI01000005">
    <property type="protein sequence ID" value="PKR81058.1"/>
    <property type="molecule type" value="Genomic_DNA"/>
</dbReference>
<proteinExistence type="predicted"/>
<dbReference type="InterPro" id="IPR018966">
    <property type="entry name" value="VTC_domain"/>
</dbReference>
<evidence type="ECO:0000313" key="2">
    <source>
        <dbReference type="EMBL" id="PKR81058.1"/>
    </source>
</evidence>
<dbReference type="AlphaFoldDB" id="A0A2I0R398"/>